<gene>
    <name evidence="1" type="ORF">N479_25160</name>
</gene>
<dbReference type="AlphaFoldDB" id="A0A0F6AIF8"/>
<evidence type="ECO:0008006" key="3">
    <source>
        <dbReference type="Google" id="ProtNLM"/>
    </source>
</evidence>
<evidence type="ECO:0000313" key="1">
    <source>
        <dbReference type="EMBL" id="KKE85681.1"/>
    </source>
</evidence>
<dbReference type="EMBL" id="AUXW01000014">
    <property type="protein sequence ID" value="KKE85681.1"/>
    <property type="molecule type" value="Genomic_DNA"/>
</dbReference>
<comment type="caution">
    <text evidence="1">The sequence shown here is derived from an EMBL/GenBank/DDBJ whole genome shotgun (WGS) entry which is preliminary data.</text>
</comment>
<evidence type="ECO:0000313" key="2">
    <source>
        <dbReference type="Proteomes" id="UP000033434"/>
    </source>
</evidence>
<dbReference type="Proteomes" id="UP000033434">
    <property type="component" value="Unassembled WGS sequence"/>
</dbReference>
<protein>
    <recommendedName>
        <fullName evidence="3">Class I lanthipeptide</fullName>
    </recommendedName>
</protein>
<sequence length="50" mass="5316">MKVKLNKKPLKQLSKNKVAFPAEATPQVAGGSYKNQTIVGASCDTCPIIV</sequence>
<proteinExistence type="predicted"/>
<dbReference type="RefSeq" id="WP_155401326.1">
    <property type="nucleotide sequence ID" value="NZ_AUXW01000014.1"/>
</dbReference>
<dbReference type="PATRIC" id="fig|1129367.4.peg.237"/>
<reference evidence="1 2" key="1">
    <citation type="journal article" date="2015" name="BMC Genomics">
        <title>Genome mining reveals unlocked bioactive potential of marine Gram-negative bacteria.</title>
        <authorList>
            <person name="Machado H."/>
            <person name="Sonnenschein E.C."/>
            <person name="Melchiorsen J."/>
            <person name="Gram L."/>
        </authorList>
    </citation>
    <scope>NUCLEOTIDE SEQUENCE [LARGE SCALE GENOMIC DNA]</scope>
    <source>
        <strain evidence="1 2">S4054</strain>
    </source>
</reference>
<organism evidence="1 2">
    <name type="scientific">Pseudoalteromonas luteoviolacea S4054</name>
    <dbReference type="NCBI Taxonomy" id="1129367"/>
    <lineage>
        <taxon>Bacteria</taxon>
        <taxon>Pseudomonadati</taxon>
        <taxon>Pseudomonadota</taxon>
        <taxon>Gammaproteobacteria</taxon>
        <taxon>Alteromonadales</taxon>
        <taxon>Pseudoalteromonadaceae</taxon>
        <taxon>Pseudoalteromonas</taxon>
    </lineage>
</organism>
<name>A0A0F6AIF8_9GAMM</name>
<accession>A0A0F6AIF8</accession>